<proteinExistence type="predicted"/>
<dbReference type="RefSeq" id="WP_127085966.1">
    <property type="nucleotide sequence ID" value="NZ_RSCL01000027.1"/>
</dbReference>
<evidence type="ECO:0000313" key="2">
    <source>
        <dbReference type="Proteomes" id="UP000271624"/>
    </source>
</evidence>
<reference evidence="1" key="2">
    <citation type="journal article" date="2019" name="Genome Biol. Evol.">
        <title>Day and night: Metabolic profiles and evolutionary relationships of six axenic non-marine cyanobacteria.</title>
        <authorList>
            <person name="Will S.E."/>
            <person name="Henke P."/>
            <person name="Boedeker C."/>
            <person name="Huang S."/>
            <person name="Brinkmann H."/>
            <person name="Rohde M."/>
            <person name="Jarek M."/>
            <person name="Friedl T."/>
            <person name="Seufert S."/>
            <person name="Schumacher M."/>
            <person name="Overmann J."/>
            <person name="Neumann-Schaal M."/>
            <person name="Petersen J."/>
        </authorList>
    </citation>
    <scope>NUCLEOTIDE SEQUENCE [LARGE SCALE GENOMIC DNA]</scope>
    <source>
        <strain evidence="1">PCC 7102</strain>
    </source>
</reference>
<dbReference type="Proteomes" id="UP000271624">
    <property type="component" value="Unassembled WGS sequence"/>
</dbReference>
<dbReference type="OrthoDB" id="9896236at2"/>
<dbReference type="EMBL" id="RSCL01000027">
    <property type="protein sequence ID" value="RUS99200.1"/>
    <property type="molecule type" value="Genomic_DNA"/>
</dbReference>
<evidence type="ECO:0000313" key="1">
    <source>
        <dbReference type="EMBL" id="RUS99200.1"/>
    </source>
</evidence>
<keyword evidence="2" id="KW-1185">Reference proteome</keyword>
<sequence>MTKVLEDVINQIFADVENRISQGIKEIDQFFQSERSQITAPQAEEFVTKYQQLYSEVKQAPLLSLKLKAYQEFKSYLSQIKTQYNEVLQKPVIRVMEQIDSHIQALNCHSEWSLTERKRSFPAG</sequence>
<name>A0A433UZH0_9CYAN</name>
<reference evidence="1" key="1">
    <citation type="submission" date="2018-12" db="EMBL/GenBank/DDBJ databases">
        <authorList>
            <person name="Will S."/>
            <person name="Neumann-Schaal M."/>
            <person name="Henke P."/>
        </authorList>
    </citation>
    <scope>NUCLEOTIDE SEQUENCE</scope>
    <source>
        <strain evidence="1">PCC 7102</strain>
    </source>
</reference>
<comment type="caution">
    <text evidence="1">The sequence shown here is derived from an EMBL/GenBank/DDBJ whole genome shotgun (WGS) entry which is preliminary data.</text>
</comment>
<accession>A0A433UZH0</accession>
<dbReference type="AlphaFoldDB" id="A0A433UZH0"/>
<protein>
    <submittedName>
        <fullName evidence="1">Uncharacterized protein</fullName>
    </submittedName>
</protein>
<organism evidence="1 2">
    <name type="scientific">Dulcicalothrix desertica PCC 7102</name>
    <dbReference type="NCBI Taxonomy" id="232991"/>
    <lineage>
        <taxon>Bacteria</taxon>
        <taxon>Bacillati</taxon>
        <taxon>Cyanobacteriota</taxon>
        <taxon>Cyanophyceae</taxon>
        <taxon>Nostocales</taxon>
        <taxon>Calotrichaceae</taxon>
        <taxon>Dulcicalothrix</taxon>
    </lineage>
</organism>
<gene>
    <name evidence="1" type="ORF">DSM106972_079020</name>
</gene>